<dbReference type="GO" id="GO:0005737">
    <property type="term" value="C:cytoplasm"/>
    <property type="evidence" value="ECO:0007669"/>
    <property type="project" value="UniProtKB-SubCell"/>
</dbReference>
<dbReference type="GO" id="GO:0009039">
    <property type="term" value="F:urease activity"/>
    <property type="evidence" value="ECO:0007669"/>
    <property type="project" value="UniProtKB-UniRule"/>
</dbReference>
<dbReference type="PANTHER" id="PTHR43440:SF1">
    <property type="entry name" value="UREASE"/>
    <property type="match status" value="1"/>
</dbReference>
<evidence type="ECO:0000256" key="8">
    <source>
        <dbReference type="PIRSR" id="PIRSR611612-51"/>
    </source>
</evidence>
<dbReference type="AlphaFoldDB" id="A0A660KZF7"/>
<dbReference type="Proteomes" id="UP000278962">
    <property type="component" value="Unassembled WGS sequence"/>
</dbReference>
<comment type="cofactor">
    <cofactor evidence="6 8">
        <name>Ni cation</name>
        <dbReference type="ChEBI" id="CHEBI:25516"/>
    </cofactor>
    <text evidence="6 8">Binds 2 nickel ions per subunit.</text>
</comment>
<feature type="binding site" description="via carbamate group" evidence="6 8">
    <location>
        <position position="192"/>
    </location>
    <ligand>
        <name>Ni(2+)</name>
        <dbReference type="ChEBI" id="CHEBI:49786"/>
        <label>2</label>
    </ligand>
</feature>
<feature type="binding site" evidence="6 8">
    <location>
        <position position="336"/>
    </location>
    <ligand>
        <name>Ni(2+)</name>
        <dbReference type="ChEBI" id="CHEBI:49786"/>
        <label>1</label>
    </ligand>
</feature>
<protein>
    <recommendedName>
        <fullName evidence="6">Urease subunit alpha</fullName>
        <ecNumber evidence="6">3.5.1.5</ecNumber>
    </recommendedName>
    <alternativeName>
        <fullName evidence="6">Urea amidohydrolase subunit alpha</fullName>
    </alternativeName>
</protein>
<evidence type="ECO:0000256" key="10">
    <source>
        <dbReference type="PROSITE-ProRule" id="PRU00700"/>
    </source>
</evidence>
<evidence type="ECO:0000256" key="11">
    <source>
        <dbReference type="RuleBase" id="RU004158"/>
    </source>
</evidence>
<keyword evidence="2 6" id="KW-0533">Nickel</keyword>
<keyword evidence="4 6" id="KW-0378">Hydrolase</keyword>
<dbReference type="InterPro" id="IPR050112">
    <property type="entry name" value="Urease_alpha_subunit"/>
</dbReference>
<keyword evidence="3 6" id="KW-0479">Metal-binding</keyword>
<dbReference type="GO" id="GO:0043419">
    <property type="term" value="P:urea catabolic process"/>
    <property type="evidence" value="ECO:0007669"/>
    <property type="project" value="UniProtKB-UniRule"/>
</dbReference>
<evidence type="ECO:0000259" key="12">
    <source>
        <dbReference type="PROSITE" id="PS51368"/>
    </source>
</evidence>
<feature type="binding site" evidence="6 10">
    <location>
        <position position="194"/>
    </location>
    <ligand>
        <name>substrate</name>
    </ligand>
</feature>
<feature type="modified residue" description="N6-carboxylysine" evidence="6 7">
    <location>
        <position position="192"/>
    </location>
</feature>
<dbReference type="InterPro" id="IPR011612">
    <property type="entry name" value="Urease_alpha_N_dom"/>
</dbReference>
<evidence type="ECO:0000256" key="7">
    <source>
        <dbReference type="PIRSR" id="PIRSR611612-50"/>
    </source>
</evidence>
<feature type="domain" description="Urease" evidence="12">
    <location>
        <begin position="108"/>
        <end position="535"/>
    </location>
</feature>
<dbReference type="NCBIfam" id="NF009686">
    <property type="entry name" value="PRK13207.1"/>
    <property type="match status" value="1"/>
</dbReference>
<dbReference type="InterPro" id="IPR017951">
    <property type="entry name" value="Urease_asu_c"/>
</dbReference>
<feature type="binding site" evidence="6 8">
    <location>
        <position position="115"/>
    </location>
    <ligand>
        <name>Ni(2+)</name>
        <dbReference type="ChEBI" id="CHEBI:49786"/>
        <label>1</label>
    </ligand>
</feature>
<feature type="binding site" evidence="6 8">
    <location>
        <position position="247"/>
    </location>
    <ligand>
        <name>Ni(2+)</name>
        <dbReference type="ChEBI" id="CHEBI:49786"/>
        <label>2</label>
    </ligand>
</feature>
<dbReference type="InterPro" id="IPR032466">
    <property type="entry name" value="Metal_Hydrolase"/>
</dbReference>
<dbReference type="Gene3D" id="3.20.20.140">
    <property type="entry name" value="Metal-dependent hydrolases"/>
    <property type="match status" value="1"/>
</dbReference>
<feature type="active site" description="Proton donor" evidence="6 9">
    <location>
        <position position="295"/>
    </location>
</feature>
<evidence type="ECO:0000256" key="9">
    <source>
        <dbReference type="PIRSR" id="PIRSR611612-52"/>
    </source>
</evidence>
<dbReference type="PRINTS" id="PR01752">
    <property type="entry name" value="UREASE"/>
</dbReference>
<dbReference type="Pfam" id="PF01979">
    <property type="entry name" value="Amidohydro_1"/>
    <property type="match status" value="1"/>
</dbReference>
<dbReference type="EC" id="3.5.1.5" evidence="6"/>
<name>A0A660KZF7_9ACTN</name>
<reference evidence="13 14" key="1">
    <citation type="submission" date="2018-10" db="EMBL/GenBank/DDBJ databases">
        <title>Genomic Encyclopedia of Archaeal and Bacterial Type Strains, Phase II (KMG-II): from individual species to whole genera.</title>
        <authorList>
            <person name="Goeker M."/>
        </authorList>
    </citation>
    <scope>NUCLEOTIDE SEQUENCE [LARGE SCALE GENOMIC DNA]</scope>
    <source>
        <strain evidence="13 14">DSM 14954</strain>
    </source>
</reference>
<organism evidence="13 14">
    <name type="scientific">Solirubrobacter pauli</name>
    <dbReference type="NCBI Taxonomy" id="166793"/>
    <lineage>
        <taxon>Bacteria</taxon>
        <taxon>Bacillati</taxon>
        <taxon>Actinomycetota</taxon>
        <taxon>Thermoleophilia</taxon>
        <taxon>Solirubrobacterales</taxon>
        <taxon>Solirubrobacteraceae</taxon>
        <taxon>Solirubrobacter</taxon>
    </lineage>
</organism>
<comment type="PTM">
    <text evidence="6">Carboxylation allows a single lysine to coordinate two nickel ions.</text>
</comment>
<dbReference type="SUPFAM" id="SSF51556">
    <property type="entry name" value="Metallo-dependent hydrolases"/>
    <property type="match status" value="1"/>
</dbReference>
<evidence type="ECO:0000313" key="14">
    <source>
        <dbReference type="Proteomes" id="UP000278962"/>
    </source>
</evidence>
<comment type="pathway">
    <text evidence="1 6">Nitrogen metabolism; urea degradation; CO(2) and NH(3) from urea (urease route): step 1/1.</text>
</comment>
<comment type="caution">
    <text evidence="13">The sequence shown here is derived from an EMBL/GenBank/DDBJ whole genome shotgun (WGS) entry which is preliminary data.</text>
</comment>
<feature type="binding site" evidence="6 8">
    <location>
        <position position="113"/>
    </location>
    <ligand>
        <name>Ni(2+)</name>
        <dbReference type="ChEBI" id="CHEBI:49786"/>
        <label>1</label>
    </ligand>
</feature>
<evidence type="ECO:0000256" key="3">
    <source>
        <dbReference type="ARBA" id="ARBA00022723"/>
    </source>
</evidence>
<dbReference type="EMBL" id="RBIL01000002">
    <property type="protein sequence ID" value="RKQ87077.1"/>
    <property type="molecule type" value="Genomic_DNA"/>
</dbReference>
<accession>A0A660KZF7</accession>
<dbReference type="PROSITE" id="PS51368">
    <property type="entry name" value="UREASE_3"/>
    <property type="match status" value="1"/>
</dbReference>
<evidence type="ECO:0000256" key="2">
    <source>
        <dbReference type="ARBA" id="ARBA00022596"/>
    </source>
</evidence>
<dbReference type="Pfam" id="PF00449">
    <property type="entry name" value="Urease_alpha"/>
    <property type="match status" value="1"/>
</dbReference>
<evidence type="ECO:0000256" key="5">
    <source>
        <dbReference type="ARBA" id="ARBA00047778"/>
    </source>
</evidence>
<proteinExistence type="inferred from homology"/>
<dbReference type="InterPro" id="IPR005848">
    <property type="entry name" value="Urease_asu"/>
</dbReference>
<dbReference type="UniPathway" id="UPA00258">
    <property type="reaction ID" value="UER00370"/>
</dbReference>
<dbReference type="RefSeq" id="WP_211340140.1">
    <property type="nucleotide sequence ID" value="NZ_RBIL01000002.1"/>
</dbReference>
<dbReference type="Gene3D" id="2.30.40.10">
    <property type="entry name" value="Urease, subunit C, domain 1"/>
    <property type="match status" value="1"/>
</dbReference>
<evidence type="ECO:0000256" key="1">
    <source>
        <dbReference type="ARBA" id="ARBA00004897"/>
    </source>
</evidence>
<dbReference type="GO" id="GO:0016151">
    <property type="term" value="F:nickel cation binding"/>
    <property type="evidence" value="ECO:0007669"/>
    <property type="project" value="UniProtKB-UniRule"/>
</dbReference>
<evidence type="ECO:0000256" key="6">
    <source>
        <dbReference type="HAMAP-Rule" id="MF_01953"/>
    </source>
</evidence>
<evidence type="ECO:0000256" key="4">
    <source>
        <dbReference type="ARBA" id="ARBA00022801"/>
    </source>
</evidence>
<gene>
    <name evidence="6" type="primary">ureC</name>
    <name evidence="13" type="ORF">C8N24_5097</name>
</gene>
<comment type="subunit">
    <text evidence="6">Heterotrimer of UreA (gamma), UreB (beta) and UreC (alpha) subunits. Three heterotrimers associate to form the active enzyme.</text>
</comment>
<dbReference type="InterPro" id="IPR011059">
    <property type="entry name" value="Metal-dep_hydrolase_composite"/>
</dbReference>
<dbReference type="HAMAP" id="MF_01953">
    <property type="entry name" value="Urease_alpha"/>
    <property type="match status" value="1"/>
</dbReference>
<dbReference type="SUPFAM" id="SSF51338">
    <property type="entry name" value="Composite domain of metallo-dependent hydrolases"/>
    <property type="match status" value="1"/>
</dbReference>
<evidence type="ECO:0000313" key="13">
    <source>
        <dbReference type="EMBL" id="RKQ87077.1"/>
    </source>
</evidence>
<dbReference type="PANTHER" id="PTHR43440">
    <property type="entry name" value="UREASE"/>
    <property type="match status" value="1"/>
</dbReference>
<comment type="similarity">
    <text evidence="6 11">Belongs to the metallo-dependent hydrolases superfamily. Urease alpha subunit family.</text>
</comment>
<keyword evidence="14" id="KW-1185">Reference proteome</keyword>
<comment type="subcellular location">
    <subcellularLocation>
        <location evidence="6 10">Cytoplasm</location>
    </subcellularLocation>
</comment>
<keyword evidence="6 10" id="KW-0963">Cytoplasm</keyword>
<comment type="catalytic activity">
    <reaction evidence="5 6">
        <text>urea + 2 H2O + H(+) = hydrogencarbonate + 2 NH4(+)</text>
        <dbReference type="Rhea" id="RHEA:20557"/>
        <dbReference type="ChEBI" id="CHEBI:15377"/>
        <dbReference type="ChEBI" id="CHEBI:15378"/>
        <dbReference type="ChEBI" id="CHEBI:16199"/>
        <dbReference type="ChEBI" id="CHEBI:17544"/>
        <dbReference type="ChEBI" id="CHEBI:28938"/>
        <dbReference type="EC" id="3.5.1.5"/>
    </reaction>
</comment>
<feature type="binding site" description="via carbamate group" evidence="6 8">
    <location>
        <position position="192"/>
    </location>
    <ligand>
        <name>Ni(2+)</name>
        <dbReference type="ChEBI" id="CHEBI:49786"/>
        <label>1</label>
    </ligand>
</feature>
<comment type="PTM">
    <text evidence="7">Carbamylation allows a single lysine to coordinate two nickel ions.</text>
</comment>
<dbReference type="InterPro" id="IPR006680">
    <property type="entry name" value="Amidohydro-rel"/>
</dbReference>
<feature type="binding site" evidence="6 8">
    <location>
        <position position="221"/>
    </location>
    <ligand>
        <name>Ni(2+)</name>
        <dbReference type="ChEBI" id="CHEBI:49786"/>
        <label>2</label>
    </ligand>
</feature>
<sequence>MPERVRLADSDLWLEPEGEPDAIVPGWGGTMRDGLGVRAERGGVEVAITGGLVVDPILGVRYASLGISQGRIVSVGRAGNPDTMDGVDVVLDTATAVHDASGLIVTPGGIDTHVHWLSPQVADAALAGGLTTLVIQDPGPVWNLGCNPPELLQAAWAALDAYPLNAALLVRGSAARQDPILHSLRAGGAGLKIHEDVAAGAEQIRTALDVCDAEDVQLAIHTDGLNESLSVEETYAAFGGRTIHAFHIEGCGGGHAPDLLVLAGRDRVLTSSTNPGLPFGPGTEAEGRAMVEAVHLLDPGGRSGDLAILDLRVRARTMAAEGVLHDLGVIHMLSSDSQGMGRAGEVVRRAFQNADWMKAVRGAEGAHDNARVLRHVAKVTINPALAHGLAGHVGALTPGRLADAVLWQPSLIGVRPELVVKAGMAAWGASGDGNATTMLSEPVRVRPQVGGVGGAPARTSLAFLAGSAMEAELPTARPRARVEGCRDLTAADMVHNTRTGTVRVDPRTWAVTLDGEPVDAPPVERLAFSGRFLLG</sequence>